<dbReference type="Pfam" id="PF00777">
    <property type="entry name" value="Glyco_transf_29"/>
    <property type="match status" value="1"/>
</dbReference>
<sequence>MKHLWQIFVLWVFWVFILWLMASCLDQKPESAPREKLMYLVPRPCNCSWFKFRKCGCPSGTLNSSLYHPTVREWNWFDTCYEKMMGYLKGATESMTSDAVLQWLGTNSASELDKVWKKLFKVIPRPSASHFDLYCGTCVLGNLKILQASSLHNNVNQHTAVCRMYQAPVQGFKTVGNQTTGRFIYRRNVGGQGSWRQLVLLVLKLFDLAWTSDALSEEISEDGLIP</sequence>
<keyword evidence="11" id="KW-0325">Glycoprotein</keyword>
<keyword evidence="6" id="KW-0812">Transmembrane</keyword>
<dbReference type="EC" id="2.4.3.2" evidence="13"/>
<protein>
    <recommendedName>
        <fullName evidence="13">beta-D-galactosyl-(1-&gt;3)-N-acetyl-beta-D-galactosaminide alpha-2,3-sialyltransferase</fullName>
        <ecNumber evidence="13">2.4.3.2</ecNumber>
    </recommendedName>
    <alternativeName>
        <fullName evidence="14">Monosialoganglioside sialyltransferase</fullName>
    </alternativeName>
</protein>
<dbReference type="InterPro" id="IPR001675">
    <property type="entry name" value="Glyco_trans_29"/>
</dbReference>
<evidence type="ECO:0000256" key="15">
    <source>
        <dbReference type="ARBA" id="ARBA00043673"/>
    </source>
</evidence>
<evidence type="ECO:0000256" key="2">
    <source>
        <dbReference type="ARBA" id="ARBA00004934"/>
    </source>
</evidence>
<evidence type="ECO:0000256" key="6">
    <source>
        <dbReference type="ARBA" id="ARBA00022692"/>
    </source>
</evidence>
<evidence type="ECO:0000256" key="10">
    <source>
        <dbReference type="ARBA" id="ARBA00023136"/>
    </source>
</evidence>
<keyword evidence="19" id="KW-1185">Reference proteome</keyword>
<evidence type="ECO:0000256" key="1">
    <source>
        <dbReference type="ARBA" id="ARBA00004323"/>
    </source>
</evidence>
<evidence type="ECO:0000256" key="14">
    <source>
        <dbReference type="ARBA" id="ARBA00042990"/>
    </source>
</evidence>
<feature type="signal peptide" evidence="18">
    <location>
        <begin position="1"/>
        <end position="24"/>
    </location>
</feature>
<evidence type="ECO:0000256" key="5">
    <source>
        <dbReference type="ARBA" id="ARBA00022679"/>
    </source>
</evidence>
<dbReference type="Proteomes" id="UP001652662">
    <property type="component" value="Chromosome 21"/>
</dbReference>
<keyword evidence="8" id="KW-1133">Transmembrane helix</keyword>
<reference evidence="20" key="1">
    <citation type="submission" date="2025-08" db="UniProtKB">
        <authorList>
            <consortium name="RefSeq"/>
        </authorList>
    </citation>
    <scope>IDENTIFICATION</scope>
    <source>
        <tissue evidence="20">Blood</tissue>
    </source>
</reference>
<name>A0ABM2F1I6_EQUPR</name>
<evidence type="ECO:0000256" key="12">
    <source>
        <dbReference type="ARBA" id="ARBA00036292"/>
    </source>
</evidence>
<dbReference type="InterPro" id="IPR038578">
    <property type="entry name" value="GT29-like_sf"/>
</dbReference>
<evidence type="ECO:0000256" key="17">
    <source>
        <dbReference type="ARBA" id="ARBA00047509"/>
    </source>
</evidence>
<dbReference type="PANTHER" id="PTHR46032:SF7">
    <property type="entry name" value="RIKEN CDNA 6430550D23 GENE"/>
    <property type="match status" value="1"/>
</dbReference>
<evidence type="ECO:0000313" key="20">
    <source>
        <dbReference type="RefSeq" id="XP_008523694.1"/>
    </source>
</evidence>
<keyword evidence="7" id="KW-0735">Signal-anchor</keyword>
<dbReference type="Gene3D" id="3.90.1480.20">
    <property type="entry name" value="Glycosyl transferase family 29"/>
    <property type="match status" value="1"/>
</dbReference>
<comment type="similarity">
    <text evidence="3">Belongs to the glycosyltransferase 29 family.</text>
</comment>
<evidence type="ECO:0000256" key="9">
    <source>
        <dbReference type="ARBA" id="ARBA00023034"/>
    </source>
</evidence>
<dbReference type="GeneID" id="103554439"/>
<feature type="chain" id="PRO_5046490480" description="beta-D-galactosyl-(1-&gt;3)-N-acetyl-beta-D-galactosaminide alpha-2,3-sialyltransferase" evidence="18">
    <location>
        <begin position="25"/>
        <end position="226"/>
    </location>
</feature>
<proteinExistence type="inferred from homology"/>
<keyword evidence="4" id="KW-0328">Glycosyltransferase</keyword>
<dbReference type="InterPro" id="IPR051757">
    <property type="entry name" value="Beta-gal_alpha2-3_sialyltrans"/>
</dbReference>
<comment type="pathway">
    <text evidence="2">Glycolipid biosynthesis.</text>
</comment>
<gene>
    <name evidence="20" type="primary">C21H20orf173</name>
</gene>
<evidence type="ECO:0000256" key="18">
    <source>
        <dbReference type="SAM" id="SignalP"/>
    </source>
</evidence>
<evidence type="ECO:0000256" key="8">
    <source>
        <dbReference type="ARBA" id="ARBA00022989"/>
    </source>
</evidence>
<keyword evidence="18" id="KW-0732">Signal</keyword>
<dbReference type="RefSeq" id="XP_008523694.1">
    <property type="nucleotide sequence ID" value="XM_008525472.2"/>
</dbReference>
<evidence type="ECO:0000256" key="7">
    <source>
        <dbReference type="ARBA" id="ARBA00022968"/>
    </source>
</evidence>
<comment type="catalytic activity">
    <reaction evidence="17">
        <text>ganglioside GM1 (d18:1(4E)/18:0) + CMP-N-acetyl-beta-neuraminate = ganglioside GD1a (18:1(4E)/18:0) + CMP + H(+)</text>
        <dbReference type="Rhea" id="RHEA:48248"/>
        <dbReference type="ChEBI" id="CHEBI:15378"/>
        <dbReference type="ChEBI" id="CHEBI:57812"/>
        <dbReference type="ChEBI" id="CHEBI:60377"/>
        <dbReference type="ChEBI" id="CHEBI:73110"/>
        <dbReference type="ChEBI" id="CHEBI:90153"/>
    </reaction>
    <physiologicalReaction direction="left-to-right" evidence="17">
        <dbReference type="Rhea" id="RHEA:48249"/>
    </physiologicalReaction>
</comment>
<keyword evidence="9" id="KW-0333">Golgi apparatus</keyword>
<keyword evidence="10" id="KW-0472">Membrane</keyword>
<organism evidence="19 20">
    <name type="scientific">Equus przewalskii</name>
    <name type="common">Przewalski's horse</name>
    <name type="synonym">Equus caballus przewalskii</name>
    <dbReference type="NCBI Taxonomy" id="9798"/>
    <lineage>
        <taxon>Eukaryota</taxon>
        <taxon>Metazoa</taxon>
        <taxon>Chordata</taxon>
        <taxon>Craniata</taxon>
        <taxon>Vertebrata</taxon>
        <taxon>Euteleostomi</taxon>
        <taxon>Mammalia</taxon>
        <taxon>Eutheria</taxon>
        <taxon>Laurasiatheria</taxon>
        <taxon>Perissodactyla</taxon>
        <taxon>Equidae</taxon>
        <taxon>Equus</taxon>
    </lineage>
</organism>
<evidence type="ECO:0000256" key="11">
    <source>
        <dbReference type="ARBA" id="ARBA00023180"/>
    </source>
</evidence>
<accession>A0ABM2F1I6</accession>
<keyword evidence="5" id="KW-0808">Transferase</keyword>
<evidence type="ECO:0000256" key="3">
    <source>
        <dbReference type="ARBA" id="ARBA00006003"/>
    </source>
</evidence>
<comment type="catalytic activity">
    <reaction evidence="16">
        <text>a ganglioside GM1 (d18:1(4E)) + CMP-N-acetyl-beta-neuraminate = a ganglioside GD1a (d18:1(4E)) + CMP + H(+)</text>
        <dbReference type="Rhea" id="RHEA:18021"/>
        <dbReference type="ChEBI" id="CHEBI:15378"/>
        <dbReference type="ChEBI" id="CHEBI:57812"/>
        <dbReference type="ChEBI" id="CHEBI:60377"/>
        <dbReference type="ChEBI" id="CHEBI:77709"/>
        <dbReference type="ChEBI" id="CHEBI:78445"/>
        <dbReference type="EC" id="2.4.3.2"/>
    </reaction>
    <physiologicalReaction direction="left-to-right" evidence="16">
        <dbReference type="Rhea" id="RHEA:18022"/>
    </physiologicalReaction>
</comment>
<evidence type="ECO:0000256" key="13">
    <source>
        <dbReference type="ARBA" id="ARBA00039106"/>
    </source>
</evidence>
<evidence type="ECO:0000256" key="16">
    <source>
        <dbReference type="ARBA" id="ARBA00043773"/>
    </source>
</evidence>
<comment type="catalytic activity">
    <reaction evidence="15">
        <text>a ganglioside GA1 (d18:1(4E)) + CMP-N-acetyl-beta-neuraminate = a ganglioside GM1b (d18:1(4E)) + CMP + H(+)</text>
        <dbReference type="Rhea" id="RHEA:47560"/>
        <dbReference type="ChEBI" id="CHEBI:15378"/>
        <dbReference type="ChEBI" id="CHEBI:27938"/>
        <dbReference type="ChEBI" id="CHEBI:57812"/>
        <dbReference type="ChEBI" id="CHEBI:60377"/>
        <dbReference type="ChEBI" id="CHEBI:78568"/>
    </reaction>
    <physiologicalReaction direction="left-to-right" evidence="15">
        <dbReference type="Rhea" id="RHEA:47561"/>
    </physiologicalReaction>
</comment>
<dbReference type="PANTHER" id="PTHR46032">
    <property type="entry name" value="ALPHA-2,3-SIALYLTRANSFERASE ST3GAL I ISOFORM X1"/>
    <property type="match status" value="1"/>
</dbReference>
<dbReference type="PROSITE" id="PS51257">
    <property type="entry name" value="PROKAR_LIPOPROTEIN"/>
    <property type="match status" value="1"/>
</dbReference>
<evidence type="ECO:0000256" key="4">
    <source>
        <dbReference type="ARBA" id="ARBA00022676"/>
    </source>
</evidence>
<comment type="subcellular location">
    <subcellularLocation>
        <location evidence="1">Golgi apparatus membrane</location>
        <topology evidence="1">Single-pass type II membrane protein</topology>
    </subcellularLocation>
</comment>
<comment type="catalytic activity">
    <reaction evidence="12">
        <text>a beta-D-galactosyl-(1-&gt;3)-N-acetyl-alpha-D-galactosaminyl derivative + CMP-N-acetyl-beta-neuraminate = an N-acetyl-alpha-neuraminyl-(2-&gt;3)-beta-D-galactosyl-(1-&gt;3)-N-acetyl-alpha-D-galactosaminyl derivative + CMP + H(+)</text>
        <dbReference type="Rhea" id="RHEA:21616"/>
        <dbReference type="ChEBI" id="CHEBI:15378"/>
        <dbReference type="ChEBI" id="CHEBI:57812"/>
        <dbReference type="ChEBI" id="CHEBI:60377"/>
        <dbReference type="ChEBI" id="CHEBI:133470"/>
        <dbReference type="ChEBI" id="CHEBI:139596"/>
        <dbReference type="EC" id="2.4.3.4"/>
    </reaction>
    <physiologicalReaction direction="left-to-right" evidence="12">
        <dbReference type="Rhea" id="RHEA:21617"/>
    </physiologicalReaction>
</comment>
<evidence type="ECO:0000313" key="19">
    <source>
        <dbReference type="Proteomes" id="UP001652662"/>
    </source>
</evidence>